<dbReference type="EMBL" id="JANFNG010000039">
    <property type="protein sequence ID" value="MCQ4084637.1"/>
    <property type="molecule type" value="Genomic_DNA"/>
</dbReference>
<reference evidence="2" key="1">
    <citation type="submission" date="2022-06" db="EMBL/GenBank/DDBJ databases">
        <title>Draft genome sequence of Streptomyces sp. RB6PN25 isolated from peat swamp forest in Thailand.</title>
        <authorList>
            <person name="Duangmal K."/>
            <person name="Klaysubun C."/>
        </authorList>
    </citation>
    <scope>NUCLEOTIDE SEQUENCE</scope>
    <source>
        <strain evidence="2">RB6PN25</strain>
    </source>
</reference>
<dbReference type="Pfam" id="PF19493">
    <property type="entry name" value="Trypco1"/>
    <property type="match status" value="1"/>
</dbReference>
<evidence type="ECO:0000259" key="1">
    <source>
        <dbReference type="Pfam" id="PF19493"/>
    </source>
</evidence>
<keyword evidence="3" id="KW-1185">Reference proteome</keyword>
<dbReference type="InterPro" id="IPR045794">
    <property type="entry name" value="Trypco1"/>
</dbReference>
<gene>
    <name evidence="2" type="ORF">NGB36_29695</name>
</gene>
<proteinExistence type="predicted"/>
<feature type="domain" description="Trypsin-co-occurring" evidence="1">
    <location>
        <begin position="7"/>
        <end position="110"/>
    </location>
</feature>
<dbReference type="NCBIfam" id="NF041216">
    <property type="entry name" value="CU044_2847_fam"/>
    <property type="match status" value="1"/>
</dbReference>
<sequence>MPQYAEIELADNTSVRLELTPVGDPPEGIAGPFHTGHGPAVVAHLAEDALRAMLRPLGPLLQQVHDSITIADHPPNQITVQFGVVVGDDLSLGIVGANGQACMTVSATWGTPFGAAPQPGVVPAAQRPTA</sequence>
<comment type="caution">
    <text evidence="2">The sequence shown here is derived from an EMBL/GenBank/DDBJ whole genome shotgun (WGS) entry which is preliminary data.</text>
</comment>
<protein>
    <recommendedName>
        <fullName evidence="1">Trypsin-co-occurring domain-containing protein</fullName>
    </recommendedName>
</protein>
<dbReference type="Proteomes" id="UP001057702">
    <property type="component" value="Unassembled WGS sequence"/>
</dbReference>
<evidence type="ECO:0000313" key="3">
    <source>
        <dbReference type="Proteomes" id="UP001057702"/>
    </source>
</evidence>
<evidence type="ECO:0000313" key="2">
    <source>
        <dbReference type="EMBL" id="MCQ4084637.1"/>
    </source>
</evidence>
<name>A0ABT1Q792_9ACTN</name>
<accession>A0ABT1Q792</accession>
<organism evidence="2 3">
    <name type="scientific">Streptomyces humicola</name>
    <dbReference type="NCBI Taxonomy" id="2953240"/>
    <lineage>
        <taxon>Bacteria</taxon>
        <taxon>Bacillati</taxon>
        <taxon>Actinomycetota</taxon>
        <taxon>Actinomycetes</taxon>
        <taxon>Kitasatosporales</taxon>
        <taxon>Streptomycetaceae</taxon>
        <taxon>Streptomyces</taxon>
    </lineage>
</organism>
<dbReference type="RefSeq" id="WP_255923708.1">
    <property type="nucleotide sequence ID" value="NZ_JANFNG010000039.1"/>
</dbReference>